<keyword evidence="8" id="KW-0106">Calcium</keyword>
<keyword evidence="18" id="KW-1185">Reference proteome</keyword>
<keyword evidence="3" id="KW-1003">Cell membrane</keyword>
<reference evidence="17 18" key="1">
    <citation type="journal article" date="2018" name="BMC Genomics">
        <title>Comparative genome analyses reveal sequence features reflecting distinct modes of host-adaptation between dicot and monocot powdery mildew.</title>
        <authorList>
            <person name="Wu Y."/>
            <person name="Ma X."/>
            <person name="Pan Z."/>
            <person name="Kale S.D."/>
            <person name="Song Y."/>
            <person name="King H."/>
            <person name="Zhang Q."/>
            <person name="Presley C."/>
            <person name="Deng X."/>
            <person name="Wei C.I."/>
            <person name="Xiao S."/>
        </authorList>
    </citation>
    <scope>NUCLEOTIDE SEQUENCE [LARGE SCALE GENOMIC DNA]</scope>
    <source>
        <strain evidence="17">UMSG3</strain>
    </source>
</reference>
<comment type="catalytic activity">
    <reaction evidence="13">
        <text>a 1,2-diacyl-sn-glycerol + H2O = a 2-acylglycerol + a fatty acid + H(+)</text>
        <dbReference type="Rhea" id="RHEA:33275"/>
        <dbReference type="ChEBI" id="CHEBI:15377"/>
        <dbReference type="ChEBI" id="CHEBI:15378"/>
        <dbReference type="ChEBI" id="CHEBI:17389"/>
        <dbReference type="ChEBI" id="CHEBI:17815"/>
        <dbReference type="ChEBI" id="CHEBI:28868"/>
        <dbReference type="EC" id="3.1.1.116"/>
    </reaction>
    <physiologicalReaction direction="left-to-right" evidence="13">
        <dbReference type="Rhea" id="RHEA:33276"/>
    </physiologicalReaction>
</comment>
<evidence type="ECO:0000256" key="4">
    <source>
        <dbReference type="ARBA" id="ARBA00022553"/>
    </source>
</evidence>
<evidence type="ECO:0000313" key="18">
    <source>
        <dbReference type="Proteomes" id="UP000283383"/>
    </source>
</evidence>
<evidence type="ECO:0000256" key="10">
    <source>
        <dbReference type="ARBA" id="ARBA00022989"/>
    </source>
</evidence>
<feature type="region of interest" description="Disordered" evidence="15">
    <location>
        <begin position="397"/>
        <end position="467"/>
    </location>
</feature>
<comment type="subcellular location">
    <subcellularLocation>
        <location evidence="2">Cell membrane</location>
        <topology evidence="2">Multi-pass membrane protein</topology>
    </subcellularLocation>
</comment>
<evidence type="ECO:0000256" key="2">
    <source>
        <dbReference type="ARBA" id="ARBA00004651"/>
    </source>
</evidence>
<evidence type="ECO:0000256" key="14">
    <source>
        <dbReference type="ARBA" id="ARBA00026104"/>
    </source>
</evidence>
<keyword evidence="9" id="KW-0442">Lipid degradation</keyword>
<dbReference type="InterPro" id="IPR052214">
    <property type="entry name" value="DAG_Lipase-Related"/>
</dbReference>
<feature type="domain" description="Fungal lipase-type" evidence="16">
    <location>
        <begin position="764"/>
        <end position="923"/>
    </location>
</feature>
<evidence type="ECO:0000259" key="16">
    <source>
        <dbReference type="Pfam" id="PF01764"/>
    </source>
</evidence>
<evidence type="ECO:0000256" key="6">
    <source>
        <dbReference type="ARBA" id="ARBA00022723"/>
    </source>
</evidence>
<dbReference type="Proteomes" id="UP000283383">
    <property type="component" value="Unassembled WGS sequence"/>
</dbReference>
<protein>
    <recommendedName>
        <fullName evidence="14">sn-1-specific diacylglycerol lipase</fullName>
        <ecNumber evidence="14">3.1.1.116</ecNumber>
    </recommendedName>
</protein>
<keyword evidence="4" id="KW-0597">Phosphoprotein</keyword>
<dbReference type="GO" id="GO:0005886">
    <property type="term" value="C:plasma membrane"/>
    <property type="evidence" value="ECO:0007669"/>
    <property type="project" value="UniProtKB-SubCell"/>
</dbReference>
<feature type="compositionally biased region" description="Polar residues" evidence="15">
    <location>
        <begin position="437"/>
        <end position="451"/>
    </location>
</feature>
<evidence type="ECO:0000256" key="15">
    <source>
        <dbReference type="SAM" id="MobiDB-lite"/>
    </source>
</evidence>
<keyword evidence="7" id="KW-0378">Hydrolase</keyword>
<organism evidence="17 18">
    <name type="scientific">Golovinomyces cichoracearum</name>
    <dbReference type="NCBI Taxonomy" id="62708"/>
    <lineage>
        <taxon>Eukaryota</taxon>
        <taxon>Fungi</taxon>
        <taxon>Dikarya</taxon>
        <taxon>Ascomycota</taxon>
        <taxon>Pezizomycotina</taxon>
        <taxon>Leotiomycetes</taxon>
        <taxon>Erysiphales</taxon>
        <taxon>Erysiphaceae</taxon>
        <taxon>Golovinomyces</taxon>
    </lineage>
</organism>
<accession>A0A420HEU1</accession>
<dbReference type="Gene3D" id="3.40.50.1820">
    <property type="entry name" value="alpha/beta hydrolase"/>
    <property type="match status" value="1"/>
</dbReference>
<comment type="cofactor">
    <cofactor evidence="1">
        <name>Ca(2+)</name>
        <dbReference type="ChEBI" id="CHEBI:29108"/>
    </cofactor>
</comment>
<dbReference type="GO" id="GO:0046340">
    <property type="term" value="P:diacylglycerol catabolic process"/>
    <property type="evidence" value="ECO:0007669"/>
    <property type="project" value="TreeGrafter"/>
</dbReference>
<evidence type="ECO:0000256" key="9">
    <source>
        <dbReference type="ARBA" id="ARBA00022963"/>
    </source>
</evidence>
<dbReference type="GO" id="GO:0046872">
    <property type="term" value="F:metal ion binding"/>
    <property type="evidence" value="ECO:0007669"/>
    <property type="project" value="UniProtKB-KW"/>
</dbReference>
<dbReference type="SUPFAM" id="SSF53474">
    <property type="entry name" value="alpha/beta-Hydrolases"/>
    <property type="match status" value="1"/>
</dbReference>
<dbReference type="Pfam" id="PF01764">
    <property type="entry name" value="Lipase_3"/>
    <property type="match status" value="1"/>
</dbReference>
<comment type="caution">
    <text evidence="17">The sequence shown here is derived from an EMBL/GenBank/DDBJ whole genome shotgun (WGS) entry which is preliminary data.</text>
</comment>
<keyword evidence="12" id="KW-0472">Membrane</keyword>
<dbReference type="CDD" id="cd00519">
    <property type="entry name" value="Lipase_3"/>
    <property type="match status" value="1"/>
</dbReference>
<feature type="compositionally biased region" description="Polar residues" evidence="15">
    <location>
        <begin position="418"/>
        <end position="429"/>
    </location>
</feature>
<feature type="region of interest" description="Disordered" evidence="15">
    <location>
        <begin position="522"/>
        <end position="568"/>
    </location>
</feature>
<feature type="compositionally biased region" description="Basic and acidic residues" evidence="15">
    <location>
        <begin position="398"/>
        <end position="407"/>
    </location>
</feature>
<dbReference type="PANTHER" id="PTHR45792:SF7">
    <property type="entry name" value="PUTATIVE (AFU_ORTHOLOGUE AFUA_6G02710)-RELATED"/>
    <property type="match status" value="1"/>
</dbReference>
<dbReference type="InterPro" id="IPR002921">
    <property type="entry name" value="Fungal_lipase-type"/>
</dbReference>
<evidence type="ECO:0000256" key="5">
    <source>
        <dbReference type="ARBA" id="ARBA00022692"/>
    </source>
</evidence>
<feature type="compositionally biased region" description="Polar residues" evidence="15">
    <location>
        <begin position="524"/>
        <end position="559"/>
    </location>
</feature>
<sequence>MAPDNKDDKTKGTKMHTIHNSSVTLLPPSIANTISLITRSSSLYLRLGAFVGRLALHGARNTTLSGLELCRAMMENILIRAGREVADRTNGGLGEIEAEGILERNLIKLHSNITNISFAVSTGFYISSAAIDSANSMSRLLLSTLDSIFGSTDSSKAIACIITLIRREFQNPATGRDGEKVGVTDLFVGACGLALLQHWCSRMTNAKDNSTEIVWDVIVLNNGKRVDIMDDNGLALVKANPTIFMSASRDLQRRLPTEREKISRESQDDDFSEMMLKERILKELPPNTSISVHTKTNITKLITVLVTGAEPPNISLPPGVEIYEECNHIKSNEHERDGVTTEQDTIQPTPRYRVTYRVRNEIRNNIDPTFNINYDAMSKNDETHSNTGFFFSQGLKADSGKVKEKSRPNTADGFEGQLSYSHSSDNVANQKRYRKPANSSPTFSFGQTSTRKLAPHSPNKTSRYEDTHHKKTWVIEDWLNGKQPKGSTPALYGDRSRESDASISSEQTRRFSSYSSSYFPTLLDLNSSSPKDTSPITRRESTTCSSPRDLSNPNYSESMSRPGPCYMPSRKRNTVISESELSSSPTNFTDLRTQRLLRARSEKQIASCTSRKSLPIRHKRSKSHVPNVYSRPNNISGNHIYFNHPRSAFSDLDRLSRTGFVADLFPQYHLVRNITRYVRFATASYGSSFLRVMGITTGNLGRETETSHHYEHHSFSTHTQLPSSTILLSSFVDSQGGTDSTGNTNTGIPMVHFVSLDHDSKAVVLTCRGTLGFEDVLTDMTCDYDDMMYCGKAYIVHKGIHASARRLLNGGGGKVMAVIRTALNEFPQYGLVLCGHSLGGAVSALLAVMISEPNTTSTAFYTTSFTPHNTNNADAMPNQLPKGRRVHVYAYGPPATMSPSLRMATRGLVTTIVNGQDLIPYLSLGLLHDLQATALAFKTDDTGAKSEVTKRLWHGITGKFSDTWYHRQRMVNDEDDQWAYSTLKTLRACMLSTKLVPPGEVFVVEAIPVLQKDGFIKGPLGSPATRVVVEYVKDVEKHFGEIRFGRSMLLDHNPGRYELSLNALGDGVLRN</sequence>
<dbReference type="GO" id="GO:0016298">
    <property type="term" value="F:lipase activity"/>
    <property type="evidence" value="ECO:0007669"/>
    <property type="project" value="TreeGrafter"/>
</dbReference>
<evidence type="ECO:0000256" key="8">
    <source>
        <dbReference type="ARBA" id="ARBA00022837"/>
    </source>
</evidence>
<evidence type="ECO:0000256" key="12">
    <source>
        <dbReference type="ARBA" id="ARBA00023136"/>
    </source>
</evidence>
<name>A0A420HEU1_9PEZI</name>
<evidence type="ECO:0000256" key="1">
    <source>
        <dbReference type="ARBA" id="ARBA00001913"/>
    </source>
</evidence>
<evidence type="ECO:0000256" key="11">
    <source>
        <dbReference type="ARBA" id="ARBA00023098"/>
    </source>
</evidence>
<dbReference type="EC" id="3.1.1.116" evidence="14"/>
<gene>
    <name evidence="17" type="ORF">GcM3_199019</name>
</gene>
<dbReference type="AlphaFoldDB" id="A0A420HEU1"/>
<dbReference type="PANTHER" id="PTHR45792">
    <property type="entry name" value="DIACYLGLYCEROL LIPASE HOMOLOG-RELATED"/>
    <property type="match status" value="1"/>
</dbReference>
<dbReference type="STRING" id="62708.A0A420HEU1"/>
<keyword evidence="10" id="KW-1133">Transmembrane helix</keyword>
<evidence type="ECO:0000256" key="3">
    <source>
        <dbReference type="ARBA" id="ARBA00022475"/>
    </source>
</evidence>
<keyword evidence="6" id="KW-0479">Metal-binding</keyword>
<feature type="region of interest" description="Disordered" evidence="15">
    <location>
        <begin position="480"/>
        <end position="508"/>
    </location>
</feature>
<dbReference type="InterPro" id="IPR029058">
    <property type="entry name" value="AB_hydrolase_fold"/>
</dbReference>
<dbReference type="GO" id="GO:0019369">
    <property type="term" value="P:arachidonate metabolic process"/>
    <property type="evidence" value="ECO:0007669"/>
    <property type="project" value="TreeGrafter"/>
</dbReference>
<dbReference type="EMBL" id="MCBQ01019985">
    <property type="protein sequence ID" value="RKF55907.1"/>
    <property type="molecule type" value="Genomic_DNA"/>
</dbReference>
<evidence type="ECO:0000256" key="13">
    <source>
        <dbReference type="ARBA" id="ARBA00024531"/>
    </source>
</evidence>
<evidence type="ECO:0000313" key="17">
    <source>
        <dbReference type="EMBL" id="RKF55907.1"/>
    </source>
</evidence>
<keyword evidence="11" id="KW-0443">Lipid metabolism</keyword>
<evidence type="ECO:0000256" key="7">
    <source>
        <dbReference type="ARBA" id="ARBA00022801"/>
    </source>
</evidence>
<proteinExistence type="predicted"/>
<keyword evidence="5" id="KW-0812">Transmembrane</keyword>